<sequence>MPPAPPVEVTSKHQSYNDILQSAKALKAELQSNLGQYRARNASLEKQANVLESRLQKESPTLEAADALEAARTQVETAEMQLDVIEEGIEELTNMERFVLKTKPPWPQATALTDEVVRQLLACLHHVAVPTKELQIASHPLSEKTVEDAAPASPHEQLAKEPAPKQKKSFSFFKRGRQTEPQATPLSAAAIREAEDSSPPPGPDKTGSASPISRESAGAETLPVAKVMPEQDRPVPLTPRTPREERGGAAAPGSVGKRVRASSRLRRHMPGKGVDAVGDATTPAERIIPNPQVEGLFKELCEAIPSGFMMQDFSDAAEASPDKGAQSVAELSPEDLELVKADAERHASLISSLSKEISSFSAPDMPTLVEYVRDTNARLGIIMANEAAVLEQFPTWPQGKWDSLREAADAYSELSQYARKEKQWLLQRGTCDEEARKIEAFVDRVRSRTHISEAKQGAAEARWQLQGIPWDGSVYRAVRVNSLHLATLYMSRVLFEVASLEREAALPHQACLRHLAASIRTCHKIHDFAGGLEQDQSELFDKVRRLAKYYLRVMDPSWFSEDK</sequence>
<proteinExistence type="predicted"/>
<dbReference type="Proteomes" id="UP001491310">
    <property type="component" value="Unassembled WGS sequence"/>
</dbReference>
<name>A0ABR2Z2I8_9CHLO</name>
<dbReference type="PANTHER" id="PTHR31342">
    <property type="entry name" value="PROTEIN CHUP1, CHLOROPLASTIC"/>
    <property type="match status" value="1"/>
</dbReference>
<reference evidence="4 5" key="1">
    <citation type="journal article" date="2024" name="Nat. Commun.">
        <title>Phylogenomics reveals the evolutionary origins of lichenization in chlorophyte algae.</title>
        <authorList>
            <person name="Puginier C."/>
            <person name="Libourel C."/>
            <person name="Otte J."/>
            <person name="Skaloud P."/>
            <person name="Haon M."/>
            <person name="Grisel S."/>
            <person name="Petersen M."/>
            <person name="Berrin J.G."/>
            <person name="Delaux P.M."/>
            <person name="Dal Grande F."/>
            <person name="Keller J."/>
        </authorList>
    </citation>
    <scope>NUCLEOTIDE SEQUENCE [LARGE SCALE GENOMIC DNA]</scope>
    <source>
        <strain evidence="4 5">SAG 216-7</strain>
    </source>
</reference>
<evidence type="ECO:0000256" key="3">
    <source>
        <dbReference type="SAM" id="MobiDB-lite"/>
    </source>
</evidence>
<feature type="region of interest" description="Disordered" evidence="3">
    <location>
        <begin position="143"/>
        <end position="278"/>
    </location>
</feature>
<comment type="caution">
    <text evidence="4">The sequence shown here is derived from an EMBL/GenBank/DDBJ whole genome shotgun (WGS) entry which is preliminary data.</text>
</comment>
<evidence type="ECO:0000256" key="2">
    <source>
        <dbReference type="SAM" id="Coils"/>
    </source>
</evidence>
<dbReference type="InterPro" id="IPR040265">
    <property type="entry name" value="CHUP1/IPGA1-like"/>
</dbReference>
<feature type="compositionally biased region" description="Basic residues" evidence="3">
    <location>
        <begin position="257"/>
        <end position="270"/>
    </location>
</feature>
<feature type="coiled-coil region" evidence="2">
    <location>
        <begin position="20"/>
        <end position="95"/>
    </location>
</feature>
<evidence type="ECO:0000256" key="1">
    <source>
        <dbReference type="ARBA" id="ARBA00023054"/>
    </source>
</evidence>
<evidence type="ECO:0000313" key="4">
    <source>
        <dbReference type="EMBL" id="KAK9918180.1"/>
    </source>
</evidence>
<keyword evidence="5" id="KW-1185">Reference proteome</keyword>
<organism evidence="4 5">
    <name type="scientific">Coccomyxa subellipsoidea</name>
    <dbReference type="NCBI Taxonomy" id="248742"/>
    <lineage>
        <taxon>Eukaryota</taxon>
        <taxon>Viridiplantae</taxon>
        <taxon>Chlorophyta</taxon>
        <taxon>core chlorophytes</taxon>
        <taxon>Trebouxiophyceae</taxon>
        <taxon>Trebouxiophyceae incertae sedis</taxon>
        <taxon>Coccomyxaceae</taxon>
        <taxon>Coccomyxa</taxon>
    </lineage>
</organism>
<keyword evidence="1 2" id="KW-0175">Coiled coil</keyword>
<dbReference type="EMBL" id="JALJOT010000001">
    <property type="protein sequence ID" value="KAK9918180.1"/>
    <property type="molecule type" value="Genomic_DNA"/>
</dbReference>
<accession>A0ABR2Z2I8</accession>
<protein>
    <submittedName>
        <fullName evidence="4">Uncharacterized protein</fullName>
    </submittedName>
</protein>
<dbReference type="PANTHER" id="PTHR31342:SF16">
    <property type="entry name" value="TALIN_MIDDLE DOMAIN-CONTAINING PROTEIN"/>
    <property type="match status" value="1"/>
</dbReference>
<evidence type="ECO:0000313" key="5">
    <source>
        <dbReference type="Proteomes" id="UP001491310"/>
    </source>
</evidence>
<gene>
    <name evidence="4" type="ORF">WJX75_001997</name>
</gene>